<evidence type="ECO:0000313" key="2">
    <source>
        <dbReference type="EMBL" id="KAH7367847.1"/>
    </source>
</evidence>
<name>A0A8K0TNL8_9PEZI</name>
<dbReference type="AlphaFoldDB" id="A0A8K0TNL8"/>
<dbReference type="SUPFAM" id="SSF55486">
    <property type="entry name" value="Metalloproteases ('zincins'), catalytic domain"/>
    <property type="match status" value="1"/>
</dbReference>
<keyword evidence="1" id="KW-0732">Signal</keyword>
<dbReference type="Proteomes" id="UP000813385">
    <property type="component" value="Unassembled WGS sequence"/>
</dbReference>
<dbReference type="InterPro" id="IPR024079">
    <property type="entry name" value="MetalloPept_cat_dom_sf"/>
</dbReference>
<accession>A0A8K0TNL8</accession>
<evidence type="ECO:0008006" key="4">
    <source>
        <dbReference type="Google" id="ProtNLM"/>
    </source>
</evidence>
<proteinExistence type="predicted"/>
<gene>
    <name evidence="2" type="ORF">B0T11DRAFT_295590</name>
</gene>
<feature type="signal peptide" evidence="1">
    <location>
        <begin position="1"/>
        <end position="18"/>
    </location>
</feature>
<comment type="caution">
    <text evidence="2">The sequence shown here is derived from an EMBL/GenBank/DDBJ whole genome shotgun (WGS) entry which is preliminary data.</text>
</comment>
<keyword evidence="3" id="KW-1185">Reference proteome</keyword>
<protein>
    <recommendedName>
        <fullName evidence="4">Conidiation-specific protein 13</fullName>
    </recommendedName>
</protein>
<dbReference type="OrthoDB" id="2142213at2759"/>
<reference evidence="2" key="1">
    <citation type="journal article" date="2021" name="Nat. Commun.">
        <title>Genetic determinants of endophytism in the Arabidopsis root mycobiome.</title>
        <authorList>
            <person name="Mesny F."/>
            <person name="Miyauchi S."/>
            <person name="Thiergart T."/>
            <person name="Pickel B."/>
            <person name="Atanasova L."/>
            <person name="Karlsson M."/>
            <person name="Huettel B."/>
            <person name="Barry K.W."/>
            <person name="Haridas S."/>
            <person name="Chen C."/>
            <person name="Bauer D."/>
            <person name="Andreopoulos W."/>
            <person name="Pangilinan J."/>
            <person name="LaButti K."/>
            <person name="Riley R."/>
            <person name="Lipzen A."/>
            <person name="Clum A."/>
            <person name="Drula E."/>
            <person name="Henrissat B."/>
            <person name="Kohler A."/>
            <person name="Grigoriev I.V."/>
            <person name="Martin F.M."/>
            <person name="Hacquard S."/>
        </authorList>
    </citation>
    <scope>NUCLEOTIDE SEQUENCE</scope>
    <source>
        <strain evidence="2">MPI-CAGE-AT-0016</strain>
    </source>
</reference>
<dbReference type="GO" id="GO:0008237">
    <property type="term" value="F:metallopeptidase activity"/>
    <property type="evidence" value="ECO:0007669"/>
    <property type="project" value="InterPro"/>
</dbReference>
<organism evidence="2 3">
    <name type="scientific">Plectosphaerella cucumerina</name>
    <dbReference type="NCBI Taxonomy" id="40658"/>
    <lineage>
        <taxon>Eukaryota</taxon>
        <taxon>Fungi</taxon>
        <taxon>Dikarya</taxon>
        <taxon>Ascomycota</taxon>
        <taxon>Pezizomycotina</taxon>
        <taxon>Sordariomycetes</taxon>
        <taxon>Hypocreomycetidae</taxon>
        <taxon>Glomerellales</taxon>
        <taxon>Plectosphaerellaceae</taxon>
        <taxon>Plectosphaerella</taxon>
    </lineage>
</organism>
<sequence length="299" mass="33346">MFFSRASLISAFFGLTLADKLNFTVVQPPYDTWGAINSQLKEVMKPTTYKAELLEPGWVPESCFNGPYLDSIEGKDIDVYSVTFADCPEPFIGLATLTGRMRQWVGNFLAIPEVKEGLAAWQSGPTIVVQNNYWESPSLLIHEMAHALDLIKLGTGSTGGSEYWTDQSVWRDRFLEDGHVATDYATTNYIEAFAEAAVVKSFDLLVPGGLSQLPQSPDQLSSQLRMMNVIYSDFMLPRCNAKVPSSKMVSVPISRRRRSTARRSASMPDVTVSQVPEIHVPKELYDMEPHAEEAFDMSL</sequence>
<dbReference type="EMBL" id="JAGPXD010000002">
    <property type="protein sequence ID" value="KAH7367847.1"/>
    <property type="molecule type" value="Genomic_DNA"/>
</dbReference>
<feature type="chain" id="PRO_5035441145" description="Conidiation-specific protein 13" evidence="1">
    <location>
        <begin position="19"/>
        <end position="299"/>
    </location>
</feature>
<evidence type="ECO:0000313" key="3">
    <source>
        <dbReference type="Proteomes" id="UP000813385"/>
    </source>
</evidence>
<dbReference type="Gene3D" id="3.40.390.10">
    <property type="entry name" value="Collagenase (Catalytic Domain)"/>
    <property type="match status" value="1"/>
</dbReference>
<evidence type="ECO:0000256" key="1">
    <source>
        <dbReference type="SAM" id="SignalP"/>
    </source>
</evidence>